<reference evidence="2 3" key="1">
    <citation type="submission" date="2016-03" db="EMBL/GenBank/DDBJ databases">
        <title>Cyphomyrmex costatus WGS genome.</title>
        <authorList>
            <person name="Nygaard S."/>
            <person name="Hu H."/>
            <person name="Boomsma J."/>
            <person name="Zhang G."/>
        </authorList>
    </citation>
    <scope>NUCLEOTIDE SEQUENCE [LARGE SCALE GENOMIC DNA]</scope>
    <source>
        <strain evidence="2">MS0001</strain>
        <tissue evidence="2">Whole body</tissue>
    </source>
</reference>
<accession>A0A195CTT0</accession>
<name>A0A195CTT0_9HYME</name>
<sequence length="805" mass="86534">MKQLFVADVIESSSELIMVNTNILVAFAIAFLASLSLSSAFAKHNLDIPNTFEKNLDHKLQPVFREKREKETEAFYLKNNPLELEEEPLESTSIYKRKTLEEEAKDVEKSEEQEELNIEPKTTNDITTEEEDVEDDVFSYRSMHDLIQALILADETDIAERLQRLRENTTTTEKLSNLPKRQAVASAAAAAAAASSSSLLGANLWDAVPLDDLDTHSCEVEAFSHGHFHLSGTIVHEFFCELRKFWHYGLIVLRNLRSGLSLGPLIGEDVISDSILEHLFHHTSHLLHVVIREPHHLLILPDIIHDAVPFPSIIGAIHRIKHVFFRVLHFGIDLFRTHIRHVLAHLFSHLRFGIREQLYHLGSSILPLEEIAAEPFVSTAAAAATATATATATASSDIIVPDYETSLSEVLSSFRGFYNGYYASGIPHLIRTGLTSISSSSAFSTIGSYLSRIPFCGNFGYGPVEQSTVVSTAAASSASSSVAIGGRPIVSPVVEYGSIVPVAPIVPVETETASSSASATATATATTIAETQPVFSAGPTIVPSIVPYESTSSGAAAVATATATTTAAEVPLSDYSTIPLVQPEVVPNVLEDNVAVASAAAASSAANVVSTPVVGRVPFTLPLRRPILSTVAPTAAAAAAAASASASTGGRTVLRPASYRGLDLDIDRRIKYPLFRPRVLPTVASSSAAASSVATSASSAAAASSSAISSGGFNIVLPREQIISALGYDYLLPGDIISVTLKNKSILFGRVLDATSPITFNFLRPKIRASLLHNGGRIWKLLPRDFRDPECYRKFNNPLLLRDGL</sequence>
<evidence type="ECO:0000313" key="2">
    <source>
        <dbReference type="EMBL" id="KYN03539.1"/>
    </source>
</evidence>
<dbReference type="Proteomes" id="UP000078542">
    <property type="component" value="Unassembled WGS sequence"/>
</dbReference>
<keyword evidence="3" id="KW-1185">Reference proteome</keyword>
<dbReference type="AlphaFoldDB" id="A0A195CTT0"/>
<organism evidence="2 3">
    <name type="scientific">Cyphomyrmex costatus</name>
    <dbReference type="NCBI Taxonomy" id="456900"/>
    <lineage>
        <taxon>Eukaryota</taxon>
        <taxon>Metazoa</taxon>
        <taxon>Ecdysozoa</taxon>
        <taxon>Arthropoda</taxon>
        <taxon>Hexapoda</taxon>
        <taxon>Insecta</taxon>
        <taxon>Pterygota</taxon>
        <taxon>Neoptera</taxon>
        <taxon>Endopterygota</taxon>
        <taxon>Hymenoptera</taxon>
        <taxon>Apocrita</taxon>
        <taxon>Aculeata</taxon>
        <taxon>Formicoidea</taxon>
        <taxon>Formicidae</taxon>
        <taxon>Myrmicinae</taxon>
        <taxon>Cyphomyrmex</taxon>
    </lineage>
</organism>
<evidence type="ECO:0000313" key="3">
    <source>
        <dbReference type="Proteomes" id="UP000078542"/>
    </source>
</evidence>
<proteinExistence type="predicted"/>
<protein>
    <submittedName>
        <fullName evidence="2">Uncharacterized protein</fullName>
    </submittedName>
</protein>
<dbReference type="EMBL" id="KQ977329">
    <property type="protein sequence ID" value="KYN03539.1"/>
    <property type="molecule type" value="Genomic_DNA"/>
</dbReference>
<gene>
    <name evidence="2" type="ORF">ALC62_05666</name>
</gene>
<feature type="region of interest" description="Disordered" evidence="1">
    <location>
        <begin position="103"/>
        <end position="131"/>
    </location>
</feature>
<evidence type="ECO:0000256" key="1">
    <source>
        <dbReference type="SAM" id="MobiDB-lite"/>
    </source>
</evidence>